<proteinExistence type="predicted"/>
<reference evidence="1" key="1">
    <citation type="journal article" date="2019" name="Sci. Rep.">
        <title>Draft genome of Tanacetum cinerariifolium, the natural source of mosquito coil.</title>
        <authorList>
            <person name="Yamashiro T."/>
            <person name="Shiraishi A."/>
            <person name="Satake H."/>
            <person name="Nakayama K."/>
        </authorList>
    </citation>
    <scope>NUCLEOTIDE SEQUENCE</scope>
</reference>
<comment type="caution">
    <text evidence="1">The sequence shown here is derived from an EMBL/GenBank/DDBJ whole genome shotgun (WGS) entry which is preliminary data.</text>
</comment>
<feature type="non-terminal residue" evidence="1">
    <location>
        <position position="422"/>
    </location>
</feature>
<dbReference type="AlphaFoldDB" id="A0A699J4Q0"/>
<gene>
    <name evidence="1" type="ORF">Tci_583246</name>
</gene>
<dbReference type="EMBL" id="BKCJ010370813">
    <property type="protein sequence ID" value="GFA11274.1"/>
    <property type="molecule type" value="Genomic_DNA"/>
</dbReference>
<accession>A0A699J4Q0</accession>
<organism evidence="1">
    <name type="scientific">Tanacetum cinerariifolium</name>
    <name type="common">Dalmatian daisy</name>
    <name type="synonym">Chrysanthemum cinerariifolium</name>
    <dbReference type="NCBI Taxonomy" id="118510"/>
    <lineage>
        <taxon>Eukaryota</taxon>
        <taxon>Viridiplantae</taxon>
        <taxon>Streptophyta</taxon>
        <taxon>Embryophyta</taxon>
        <taxon>Tracheophyta</taxon>
        <taxon>Spermatophyta</taxon>
        <taxon>Magnoliopsida</taxon>
        <taxon>eudicotyledons</taxon>
        <taxon>Gunneridae</taxon>
        <taxon>Pentapetalae</taxon>
        <taxon>asterids</taxon>
        <taxon>campanulids</taxon>
        <taxon>Asterales</taxon>
        <taxon>Asteraceae</taxon>
        <taxon>Asteroideae</taxon>
        <taxon>Anthemideae</taxon>
        <taxon>Anthemidinae</taxon>
        <taxon>Tanacetum</taxon>
    </lineage>
</organism>
<name>A0A699J4Q0_TANCI</name>
<evidence type="ECO:0000313" key="1">
    <source>
        <dbReference type="EMBL" id="GFA11274.1"/>
    </source>
</evidence>
<protein>
    <submittedName>
        <fullName evidence="1">Phospholipase-like protein</fullName>
    </submittedName>
</protein>
<sequence>MEMVNPPEIFDAKGSLRSKMHLMSTIKGCIFMGRIHVEFFYQRTLIVVPKHVEMHLNLKNQAGKKMATYNLNCFVWDLKIWILETYPNCIQWWTKQPDIIPRALTWSNFRKFDKTEYQLLFGPDSVPILMLTPTDKELKETWLIGSLSYIRGEDVPFIQSVKPVENVDQVVAINDHIPTCPTDSNTLLEDVDSLFKEVIDVRPNFVGRVGELRTKIVQTLASTVSNKETIVGNLMSPNVSCLKPDKLDEQMFDDALQDNAEANLDETLKNKKVNLDQCIADVMDAENNTVGLDTPLLKQGFGLVERKRKPGPALQSPYEQQQPTTPCLEKRRTITSQLLQLQLNDDSNVADEELESIDSKEYTIEEILPFCEDLRRHKKNNLYKVIVNFYIKALMKKVKDDHSTSLFKLVWDPYGIIVDLEF</sequence>